<dbReference type="CDD" id="cd01335">
    <property type="entry name" value="Radical_SAM"/>
    <property type="match status" value="1"/>
</dbReference>
<evidence type="ECO:0000313" key="6">
    <source>
        <dbReference type="EMBL" id="MBE5040384.1"/>
    </source>
</evidence>
<dbReference type="GO" id="GO:0003824">
    <property type="term" value="F:catalytic activity"/>
    <property type="evidence" value="ECO:0007669"/>
    <property type="project" value="InterPro"/>
</dbReference>
<dbReference type="NCBIfam" id="TIGR04038">
    <property type="entry name" value="tatD_link_rSAM"/>
    <property type="match status" value="1"/>
</dbReference>
<reference evidence="6" key="1">
    <citation type="submission" date="2020-10" db="EMBL/GenBank/DDBJ databases">
        <title>ChiBAC.</title>
        <authorList>
            <person name="Zenner C."/>
            <person name="Hitch T.C.A."/>
            <person name="Clavel T."/>
        </authorList>
    </citation>
    <scope>NUCLEOTIDE SEQUENCE</scope>
    <source>
        <strain evidence="6">DSM 107454</strain>
    </source>
</reference>
<dbReference type="Proteomes" id="UP000806542">
    <property type="component" value="Unassembled WGS sequence"/>
</dbReference>
<gene>
    <name evidence="6" type="ORF">INF28_07900</name>
</gene>
<dbReference type="SFLD" id="SFLDG01111">
    <property type="entry name" value="Uncharacterised_Radical_SAM_Su"/>
    <property type="match status" value="1"/>
</dbReference>
<keyword evidence="1" id="KW-0949">S-adenosyl-L-methionine</keyword>
<dbReference type="EMBL" id="JADCKB010000015">
    <property type="protein sequence ID" value="MBE5040384.1"/>
    <property type="molecule type" value="Genomic_DNA"/>
</dbReference>
<dbReference type="Gene3D" id="3.20.20.70">
    <property type="entry name" value="Aldolase class I"/>
    <property type="match status" value="1"/>
</dbReference>
<dbReference type="RefSeq" id="WP_226392937.1">
    <property type="nucleotide sequence ID" value="NZ_JADCKB010000015.1"/>
</dbReference>
<dbReference type="InterPro" id="IPR058240">
    <property type="entry name" value="rSAM_sf"/>
</dbReference>
<evidence type="ECO:0000259" key="5">
    <source>
        <dbReference type="PROSITE" id="PS51918"/>
    </source>
</evidence>
<keyword evidence="4" id="KW-0411">Iron-sulfur</keyword>
<organism evidence="6 7">
    <name type="scientific">Ructibacterium gallinarum</name>
    <dbReference type="NCBI Taxonomy" id="2779355"/>
    <lineage>
        <taxon>Bacteria</taxon>
        <taxon>Bacillati</taxon>
        <taxon>Bacillota</taxon>
        <taxon>Clostridia</taxon>
        <taxon>Eubacteriales</taxon>
        <taxon>Oscillospiraceae</taxon>
        <taxon>Ructibacterium</taxon>
    </lineage>
</organism>
<dbReference type="GO" id="GO:0046872">
    <property type="term" value="F:metal ion binding"/>
    <property type="evidence" value="ECO:0007669"/>
    <property type="project" value="UniProtKB-KW"/>
</dbReference>
<dbReference type="Pfam" id="PF04055">
    <property type="entry name" value="Radical_SAM"/>
    <property type="match status" value="1"/>
</dbReference>
<dbReference type="PROSITE" id="PS51918">
    <property type="entry name" value="RADICAL_SAM"/>
    <property type="match status" value="1"/>
</dbReference>
<feature type="domain" description="Radical SAM core" evidence="5">
    <location>
        <begin position="5"/>
        <end position="201"/>
    </location>
</feature>
<dbReference type="GO" id="GO:0051536">
    <property type="term" value="F:iron-sulfur cluster binding"/>
    <property type="evidence" value="ECO:0007669"/>
    <property type="project" value="UniProtKB-KW"/>
</dbReference>
<dbReference type="SFLD" id="SFLDS00029">
    <property type="entry name" value="Radical_SAM"/>
    <property type="match status" value="1"/>
</dbReference>
<protein>
    <submittedName>
        <fullName evidence="6">TIGR04100 family radical SAM protein</fullName>
    </submittedName>
</protein>
<sequence>MTITYEYYHSLYVNLTNRCSNACTFCVRNKHDDVNGKDNLWLEREPSLEEIKADFEKRDLSKYASVVFCGYGEPAMRFDDVIVIAKWLKEKQPDLPIRINTNGQANLICKRDVTPEMAGCIDCVSISLNAENPEKYQKLCQSEFGGETAFSGILDFAARAVKYVPEVVFSVVDIMPEAEIEACRKIAQDCGVKFRVREFIK</sequence>
<dbReference type="InterPro" id="IPR023822">
    <property type="entry name" value="rSAM_TatD-assoc_bac"/>
</dbReference>
<evidence type="ECO:0000256" key="1">
    <source>
        <dbReference type="ARBA" id="ARBA00022691"/>
    </source>
</evidence>
<keyword evidence="7" id="KW-1185">Reference proteome</keyword>
<keyword evidence="2" id="KW-0479">Metal-binding</keyword>
<keyword evidence="3" id="KW-0408">Iron</keyword>
<evidence type="ECO:0000256" key="4">
    <source>
        <dbReference type="ARBA" id="ARBA00023014"/>
    </source>
</evidence>
<dbReference type="SUPFAM" id="SSF102114">
    <property type="entry name" value="Radical SAM enzymes"/>
    <property type="match status" value="1"/>
</dbReference>
<dbReference type="PANTHER" id="PTHR11228">
    <property type="entry name" value="RADICAL SAM DOMAIN PROTEIN"/>
    <property type="match status" value="1"/>
</dbReference>
<dbReference type="InterPro" id="IPR013785">
    <property type="entry name" value="Aldolase_TIM"/>
</dbReference>
<dbReference type="InterPro" id="IPR050377">
    <property type="entry name" value="Radical_SAM_PqqE_MftC-like"/>
</dbReference>
<accession>A0A9D5M6C6</accession>
<evidence type="ECO:0000256" key="3">
    <source>
        <dbReference type="ARBA" id="ARBA00023004"/>
    </source>
</evidence>
<dbReference type="InterPro" id="IPR007197">
    <property type="entry name" value="rSAM"/>
</dbReference>
<dbReference type="PANTHER" id="PTHR11228:SF27">
    <property type="entry name" value="GLYCYL-RADICAL ENZYME ACTIVATING ENZYME MJ1227-RELATED"/>
    <property type="match status" value="1"/>
</dbReference>
<name>A0A9D5M6C6_9FIRM</name>
<evidence type="ECO:0000313" key="7">
    <source>
        <dbReference type="Proteomes" id="UP000806542"/>
    </source>
</evidence>
<dbReference type="InterPro" id="IPR023821">
    <property type="entry name" value="rSAM_TatD-assoc"/>
</dbReference>
<dbReference type="NCBIfam" id="TIGR04100">
    <property type="entry name" value="rSAM_pair_X"/>
    <property type="match status" value="1"/>
</dbReference>
<dbReference type="AlphaFoldDB" id="A0A9D5M6C6"/>
<evidence type="ECO:0000256" key="2">
    <source>
        <dbReference type="ARBA" id="ARBA00022723"/>
    </source>
</evidence>
<comment type="caution">
    <text evidence="6">The sequence shown here is derived from an EMBL/GenBank/DDBJ whole genome shotgun (WGS) entry which is preliminary data.</text>
</comment>
<proteinExistence type="predicted"/>